<keyword evidence="2" id="KW-1185">Reference proteome</keyword>
<reference evidence="1 2" key="1">
    <citation type="journal article" date="2019" name="Nat. Ecol. Evol.">
        <title>Megaphylogeny resolves global patterns of mushroom evolution.</title>
        <authorList>
            <person name="Varga T."/>
            <person name="Krizsan K."/>
            <person name="Foldi C."/>
            <person name="Dima B."/>
            <person name="Sanchez-Garcia M."/>
            <person name="Sanchez-Ramirez S."/>
            <person name="Szollosi G.J."/>
            <person name="Szarkandi J.G."/>
            <person name="Papp V."/>
            <person name="Albert L."/>
            <person name="Andreopoulos W."/>
            <person name="Angelini C."/>
            <person name="Antonin V."/>
            <person name="Barry K.W."/>
            <person name="Bougher N.L."/>
            <person name="Buchanan P."/>
            <person name="Buyck B."/>
            <person name="Bense V."/>
            <person name="Catcheside P."/>
            <person name="Chovatia M."/>
            <person name="Cooper J."/>
            <person name="Damon W."/>
            <person name="Desjardin D."/>
            <person name="Finy P."/>
            <person name="Geml J."/>
            <person name="Haridas S."/>
            <person name="Hughes K."/>
            <person name="Justo A."/>
            <person name="Karasinski D."/>
            <person name="Kautmanova I."/>
            <person name="Kiss B."/>
            <person name="Kocsube S."/>
            <person name="Kotiranta H."/>
            <person name="LaButti K.M."/>
            <person name="Lechner B.E."/>
            <person name="Liimatainen K."/>
            <person name="Lipzen A."/>
            <person name="Lukacs Z."/>
            <person name="Mihaltcheva S."/>
            <person name="Morgado L.N."/>
            <person name="Niskanen T."/>
            <person name="Noordeloos M.E."/>
            <person name="Ohm R.A."/>
            <person name="Ortiz-Santana B."/>
            <person name="Ovrebo C."/>
            <person name="Racz N."/>
            <person name="Riley R."/>
            <person name="Savchenko A."/>
            <person name="Shiryaev A."/>
            <person name="Soop K."/>
            <person name="Spirin V."/>
            <person name="Szebenyi C."/>
            <person name="Tomsovsky M."/>
            <person name="Tulloss R.E."/>
            <person name="Uehling J."/>
            <person name="Grigoriev I.V."/>
            <person name="Vagvolgyi C."/>
            <person name="Papp T."/>
            <person name="Martin F.M."/>
            <person name="Miettinen O."/>
            <person name="Hibbett D.S."/>
            <person name="Nagy L.G."/>
        </authorList>
    </citation>
    <scope>NUCLEOTIDE SEQUENCE [LARGE SCALE GENOMIC DNA]</scope>
    <source>
        <strain evidence="1 2">CBS 962.96</strain>
    </source>
</reference>
<organism evidence="1 2">
    <name type="scientific">Dendrothele bispora (strain CBS 962.96)</name>
    <dbReference type="NCBI Taxonomy" id="1314807"/>
    <lineage>
        <taxon>Eukaryota</taxon>
        <taxon>Fungi</taxon>
        <taxon>Dikarya</taxon>
        <taxon>Basidiomycota</taxon>
        <taxon>Agaricomycotina</taxon>
        <taxon>Agaricomycetes</taxon>
        <taxon>Agaricomycetidae</taxon>
        <taxon>Agaricales</taxon>
        <taxon>Agaricales incertae sedis</taxon>
        <taxon>Dendrothele</taxon>
    </lineage>
</organism>
<proteinExistence type="predicted"/>
<name>A0A4S8MBS3_DENBC</name>
<evidence type="ECO:0000313" key="2">
    <source>
        <dbReference type="Proteomes" id="UP000297245"/>
    </source>
</evidence>
<protein>
    <submittedName>
        <fullName evidence="1">Uncharacterized protein</fullName>
    </submittedName>
</protein>
<dbReference type="Proteomes" id="UP000297245">
    <property type="component" value="Unassembled WGS sequence"/>
</dbReference>
<dbReference type="OrthoDB" id="541276at2759"/>
<gene>
    <name evidence="1" type="ORF">K435DRAFT_964233</name>
</gene>
<accession>A0A4S8MBS3</accession>
<evidence type="ECO:0000313" key="1">
    <source>
        <dbReference type="EMBL" id="THU99926.1"/>
    </source>
</evidence>
<sequence>MSDELARMDNMYAAWSEPALRAEHLIMGVKLRALENCISLCCRREILTSKDIRHIFLPSPIHQLFEDMGGRRLNNALNVVYLFSTKFPFSKRHCLWEAQRATKAGTPNAHFPLSSTVPKTKLSKYRWALSRVIGGHFELQKFSDVRALGIVYLQSDLERRRGRRRKGRILRVMPRQAEADSEQDSEQEVMLELQTTGPEHRNVVQIGEVLYEGLKWKAVLCIRVSLCDGGDMAETMRKGIFNKRNIHI</sequence>
<dbReference type="EMBL" id="ML179111">
    <property type="protein sequence ID" value="THU99926.1"/>
    <property type="molecule type" value="Genomic_DNA"/>
</dbReference>
<dbReference type="AlphaFoldDB" id="A0A4S8MBS3"/>